<protein>
    <submittedName>
        <fullName evidence="1">Uncharacterized protein</fullName>
    </submittedName>
</protein>
<reference evidence="1" key="1">
    <citation type="submission" date="2014-09" db="EMBL/GenBank/DDBJ databases">
        <authorList>
            <person name="Magalhaes I.L.F."/>
            <person name="Oliveira U."/>
            <person name="Santos F.R."/>
            <person name="Vidigal T.H.D.A."/>
            <person name="Brescovit A.D."/>
            <person name="Santos A.J."/>
        </authorList>
    </citation>
    <scope>NUCLEOTIDE SEQUENCE</scope>
    <source>
        <tissue evidence="1">Shoot tissue taken approximately 20 cm above the soil surface</tissue>
    </source>
</reference>
<reference evidence="1" key="2">
    <citation type="journal article" date="2015" name="Data Brief">
        <title>Shoot transcriptome of the giant reed, Arundo donax.</title>
        <authorList>
            <person name="Barrero R.A."/>
            <person name="Guerrero F.D."/>
            <person name="Moolhuijzen P."/>
            <person name="Goolsby J.A."/>
            <person name="Tidwell J."/>
            <person name="Bellgard S.E."/>
            <person name="Bellgard M.I."/>
        </authorList>
    </citation>
    <scope>NUCLEOTIDE SEQUENCE</scope>
    <source>
        <tissue evidence="1">Shoot tissue taken approximately 20 cm above the soil surface</tissue>
    </source>
</reference>
<dbReference type="EMBL" id="GBRH01242897">
    <property type="protein sequence ID" value="JAD54998.1"/>
    <property type="molecule type" value="Transcribed_RNA"/>
</dbReference>
<evidence type="ECO:0000313" key="1">
    <source>
        <dbReference type="EMBL" id="JAD54998.1"/>
    </source>
</evidence>
<accession>A0A0A9AYP4</accession>
<organism evidence="1">
    <name type="scientific">Arundo donax</name>
    <name type="common">Giant reed</name>
    <name type="synonym">Donax arundinaceus</name>
    <dbReference type="NCBI Taxonomy" id="35708"/>
    <lineage>
        <taxon>Eukaryota</taxon>
        <taxon>Viridiplantae</taxon>
        <taxon>Streptophyta</taxon>
        <taxon>Embryophyta</taxon>
        <taxon>Tracheophyta</taxon>
        <taxon>Spermatophyta</taxon>
        <taxon>Magnoliopsida</taxon>
        <taxon>Liliopsida</taxon>
        <taxon>Poales</taxon>
        <taxon>Poaceae</taxon>
        <taxon>PACMAD clade</taxon>
        <taxon>Arundinoideae</taxon>
        <taxon>Arundineae</taxon>
        <taxon>Arundo</taxon>
    </lineage>
</organism>
<name>A0A0A9AYP4_ARUDO</name>
<sequence length="12" mass="1442">MGSRAIRSFRNF</sequence>
<proteinExistence type="predicted"/>